<organism evidence="1 2">
    <name type="scientific">Rangifer tarandus platyrhynchus</name>
    <name type="common">Svalbard reindeer</name>
    <dbReference type="NCBI Taxonomy" id="3082113"/>
    <lineage>
        <taxon>Eukaryota</taxon>
        <taxon>Metazoa</taxon>
        <taxon>Chordata</taxon>
        <taxon>Craniata</taxon>
        <taxon>Vertebrata</taxon>
        <taxon>Euteleostomi</taxon>
        <taxon>Mammalia</taxon>
        <taxon>Eutheria</taxon>
        <taxon>Laurasiatheria</taxon>
        <taxon>Artiodactyla</taxon>
        <taxon>Ruminantia</taxon>
        <taxon>Pecora</taxon>
        <taxon>Cervidae</taxon>
        <taxon>Odocoileinae</taxon>
        <taxon>Rangifer</taxon>
    </lineage>
</organism>
<reference evidence="1" key="1">
    <citation type="submission" date="2023-05" db="EMBL/GenBank/DDBJ databases">
        <authorList>
            <consortium name="ELIXIR-Norway"/>
        </authorList>
    </citation>
    <scope>NUCLEOTIDE SEQUENCE</scope>
</reference>
<dbReference type="Proteomes" id="UP001162501">
    <property type="component" value="Chromosome 9"/>
</dbReference>
<name>A0AC60A9B9_RANTA</name>
<evidence type="ECO:0000313" key="2">
    <source>
        <dbReference type="Proteomes" id="UP001162501"/>
    </source>
</evidence>
<proteinExistence type="predicted"/>
<reference evidence="1" key="2">
    <citation type="submission" date="2025-03" db="EMBL/GenBank/DDBJ databases">
        <authorList>
            <consortium name="ELIXIR-Norway"/>
            <consortium name="Elixir Norway"/>
        </authorList>
    </citation>
    <scope>NUCLEOTIDE SEQUENCE</scope>
</reference>
<dbReference type="EMBL" id="OX596093">
    <property type="protein sequence ID" value="CAN0572343.1"/>
    <property type="molecule type" value="Genomic_DNA"/>
</dbReference>
<protein>
    <submittedName>
        <fullName evidence="1">Uncharacterized protein</fullName>
    </submittedName>
</protein>
<accession>A0AC60A9B9</accession>
<gene>
    <name evidence="1" type="ORF">MRATA1EN22A_LOCUS28457</name>
</gene>
<sequence length="407" mass="41495">MQPCRSGPPPLKLACRPPSALTPLHCRLRVGLVGDRAPGGSRPAVLPGRCSRAQNSLRTGPDAETPDFPGRERICHAAARSGGTGPDCLGPGPALTLPAVWPGEDLCLRFLSWENGERKSCHSLIGQSVPGSRAGGKPARGGPGRSRGLRALPENRSPFRSGAAVPGAAQRERPPGALRGALSHLPGGRGEAGTRAVWGSTASGGPSVGSPSGPLPAACQSPETEAWASWVEVVPGGALKRSCSVTLGSSVTSLGLRVLIGSKGLRAPQGCGEHAQSGTAIAPHRHAVSLSTMVPPSQGAAATDWSPAAGQIPLGFCRRRRSPVLEFLSSGRGLLAGLPGAGLQGRFPGSLCGAAHSRQQARVPEGGEDQERSAGPREPLGCAPGKARTLSRIPPLRGSPVRRDGAP</sequence>
<evidence type="ECO:0000313" key="1">
    <source>
        <dbReference type="EMBL" id="CAN0572343.1"/>
    </source>
</evidence>